<feature type="chain" id="PRO_5047167958" evidence="1">
    <location>
        <begin position="26"/>
        <end position="81"/>
    </location>
</feature>
<dbReference type="Proteomes" id="UP001433268">
    <property type="component" value="Unassembled WGS sequence"/>
</dbReference>
<reference evidence="2 3" key="1">
    <citation type="submission" date="2023-01" db="EMBL/GenBank/DDBJ databases">
        <title>Analysis of 21 Apiospora genomes using comparative genomics revels a genus with tremendous synthesis potential of carbohydrate active enzymes and secondary metabolites.</title>
        <authorList>
            <person name="Sorensen T."/>
        </authorList>
    </citation>
    <scope>NUCLEOTIDE SEQUENCE [LARGE SCALE GENOMIC DNA]</scope>
    <source>
        <strain evidence="2 3">CBS 114990</strain>
    </source>
</reference>
<comment type="caution">
    <text evidence="2">The sequence shown here is derived from an EMBL/GenBank/DDBJ whole genome shotgun (WGS) entry which is preliminary data.</text>
</comment>
<dbReference type="RefSeq" id="XP_066674132.1">
    <property type="nucleotide sequence ID" value="XM_066804359.1"/>
</dbReference>
<protein>
    <submittedName>
        <fullName evidence="2">Uncharacterized protein</fullName>
    </submittedName>
</protein>
<keyword evidence="1" id="KW-0732">Signal</keyword>
<keyword evidence="3" id="KW-1185">Reference proteome</keyword>
<dbReference type="EMBL" id="JAQQWN010000002">
    <property type="protein sequence ID" value="KAK8093359.1"/>
    <property type="molecule type" value="Genomic_DNA"/>
</dbReference>
<sequence>MLSIRTAAIAFFLLALAGLAPSASAAPAPVRVPVGTDSSPIVEVDALDTDDRIPPHEIVPQGLKPWPPKYYCDINGPQPGC</sequence>
<evidence type="ECO:0000313" key="2">
    <source>
        <dbReference type="EMBL" id="KAK8093359.1"/>
    </source>
</evidence>
<feature type="signal peptide" evidence="1">
    <location>
        <begin position="1"/>
        <end position="25"/>
    </location>
</feature>
<organism evidence="2 3">
    <name type="scientific">Apiospora hydei</name>
    <dbReference type="NCBI Taxonomy" id="1337664"/>
    <lineage>
        <taxon>Eukaryota</taxon>
        <taxon>Fungi</taxon>
        <taxon>Dikarya</taxon>
        <taxon>Ascomycota</taxon>
        <taxon>Pezizomycotina</taxon>
        <taxon>Sordariomycetes</taxon>
        <taxon>Xylariomycetidae</taxon>
        <taxon>Amphisphaeriales</taxon>
        <taxon>Apiosporaceae</taxon>
        <taxon>Apiospora</taxon>
    </lineage>
</organism>
<name>A0ABR1X9Q0_9PEZI</name>
<gene>
    <name evidence="2" type="ORF">PG997_000044</name>
</gene>
<evidence type="ECO:0000313" key="3">
    <source>
        <dbReference type="Proteomes" id="UP001433268"/>
    </source>
</evidence>
<evidence type="ECO:0000256" key="1">
    <source>
        <dbReference type="SAM" id="SignalP"/>
    </source>
</evidence>
<proteinExistence type="predicted"/>
<accession>A0ABR1X9Q0</accession>
<dbReference type="GeneID" id="92037419"/>